<dbReference type="EMBL" id="MJFZ01000229">
    <property type="protein sequence ID" value="RAW33677.1"/>
    <property type="molecule type" value="Genomic_DNA"/>
</dbReference>
<dbReference type="Proteomes" id="UP000251314">
    <property type="component" value="Unassembled WGS sequence"/>
</dbReference>
<gene>
    <name evidence="1" type="ORF">PC110_g9987</name>
</gene>
<evidence type="ECO:0000313" key="2">
    <source>
        <dbReference type="Proteomes" id="UP000251314"/>
    </source>
</evidence>
<keyword evidence="2" id="KW-1185">Reference proteome</keyword>
<name>A0A329SA36_9STRA</name>
<dbReference type="AlphaFoldDB" id="A0A329SA36"/>
<organism evidence="1 2">
    <name type="scientific">Phytophthora cactorum</name>
    <dbReference type="NCBI Taxonomy" id="29920"/>
    <lineage>
        <taxon>Eukaryota</taxon>
        <taxon>Sar</taxon>
        <taxon>Stramenopiles</taxon>
        <taxon>Oomycota</taxon>
        <taxon>Peronosporomycetes</taxon>
        <taxon>Peronosporales</taxon>
        <taxon>Peronosporaceae</taxon>
        <taxon>Phytophthora</taxon>
    </lineage>
</organism>
<reference evidence="1 2" key="1">
    <citation type="submission" date="2018-01" db="EMBL/GenBank/DDBJ databases">
        <title>Draft genome of the strawberry crown rot pathogen Phytophthora cactorum.</title>
        <authorList>
            <person name="Armitage A.D."/>
            <person name="Lysoe E."/>
            <person name="Nellist C.F."/>
            <person name="Harrison R.J."/>
            <person name="Brurberg M.B."/>
        </authorList>
    </citation>
    <scope>NUCLEOTIDE SEQUENCE [LARGE SCALE GENOMIC DNA]</scope>
    <source>
        <strain evidence="1 2">10300</strain>
    </source>
</reference>
<protein>
    <submittedName>
        <fullName evidence="1">Uncharacterized protein</fullName>
    </submittedName>
</protein>
<dbReference type="OrthoDB" id="121737at2759"/>
<accession>A0A329SA36</accession>
<dbReference type="VEuPathDB" id="FungiDB:PC110_g9987"/>
<sequence>MYPDPRELMKDDLTSADALMADGVLSIKSTLSSVIVKALGHPIPGLEVRFRNLELSAQVP</sequence>
<comment type="caution">
    <text evidence="1">The sequence shown here is derived from an EMBL/GenBank/DDBJ whole genome shotgun (WGS) entry which is preliminary data.</text>
</comment>
<evidence type="ECO:0000313" key="1">
    <source>
        <dbReference type="EMBL" id="RAW33677.1"/>
    </source>
</evidence>
<proteinExistence type="predicted"/>